<comment type="caution">
    <text evidence="1">The sequence shown here is derived from an EMBL/GenBank/DDBJ whole genome shotgun (WGS) entry which is preliminary data.</text>
</comment>
<organism evidence="1 2">
    <name type="scientific">Caulobacter hibisci</name>
    <dbReference type="NCBI Taxonomy" id="2035993"/>
    <lineage>
        <taxon>Bacteria</taxon>
        <taxon>Pseudomonadati</taxon>
        <taxon>Pseudomonadota</taxon>
        <taxon>Alphaproteobacteria</taxon>
        <taxon>Caulobacterales</taxon>
        <taxon>Caulobacteraceae</taxon>
        <taxon>Caulobacter</taxon>
    </lineage>
</organism>
<gene>
    <name evidence="1" type="ORF">I4Q42_00100</name>
</gene>
<name>A0ABS0SRX4_9CAUL</name>
<dbReference type="EMBL" id="JADWOX010000001">
    <property type="protein sequence ID" value="MBI1682064.1"/>
    <property type="molecule type" value="Genomic_DNA"/>
</dbReference>
<evidence type="ECO:0000313" key="1">
    <source>
        <dbReference type="EMBL" id="MBI1682064.1"/>
    </source>
</evidence>
<dbReference type="RefSeq" id="WP_198574045.1">
    <property type="nucleotide sequence ID" value="NZ_JADWOX010000001.1"/>
</dbReference>
<keyword evidence="2" id="KW-1185">Reference proteome</keyword>
<proteinExistence type="predicted"/>
<dbReference type="Proteomes" id="UP000639859">
    <property type="component" value="Unassembled WGS sequence"/>
</dbReference>
<sequence>MTAVACLKIFVGEDLRFADTDAMAALVAKVAGAYLETTWLHPRRYGLVAPFTFVLADPRATRLDARELQAMARDMQRKLFGVEGDGQVSLLLVEGDQAEVMRFGGMSLEAVRALIAQDVYPDGLGRVCRVTPDGVVSLAPPGGPVAGEPPMEALPKIVSRPEPTGPLGFRGVYHLQRELFVGSVVVHGLVERRTFDQEIRAEAEDADSAALAAIPSLLKADEAGVIFLPVCFSSLVKPSGRNVLATALAALPSSARGRLAAGIYDTPRVPSFSALSQIKSFLDPYVSRLDLRVRDPAFRVEDLPPDFASSVTLDLPESTESERLAAIDRFMRESPAYRRKRIWQGVTGVARRRELLACVDHEVPFVTGPEVTDLLHAPAAVSPFARPMLPLHDWHDVQSLDPHAA</sequence>
<reference evidence="1 2" key="1">
    <citation type="submission" date="2020-11" db="EMBL/GenBank/DDBJ databases">
        <title>genome sequence of strain KACC 18849.</title>
        <authorList>
            <person name="Gao J."/>
            <person name="Zhang X."/>
        </authorList>
    </citation>
    <scope>NUCLEOTIDE SEQUENCE [LARGE SCALE GENOMIC DNA]</scope>
    <source>
        <strain evidence="1 2">KACC 18849</strain>
    </source>
</reference>
<evidence type="ECO:0000313" key="2">
    <source>
        <dbReference type="Proteomes" id="UP000639859"/>
    </source>
</evidence>
<protein>
    <submittedName>
        <fullName evidence="1">Uncharacterized protein</fullName>
    </submittedName>
</protein>
<accession>A0ABS0SRX4</accession>